<keyword evidence="5" id="KW-0256">Endoplasmic reticulum</keyword>
<keyword evidence="10 12" id="KW-0675">Receptor</keyword>
<evidence type="ECO:0000256" key="5">
    <source>
        <dbReference type="ARBA" id="ARBA00022824"/>
    </source>
</evidence>
<dbReference type="GO" id="GO:0046923">
    <property type="term" value="F:ER retention sequence binding"/>
    <property type="evidence" value="ECO:0007669"/>
    <property type="project" value="InterPro"/>
</dbReference>
<evidence type="ECO:0000256" key="9">
    <source>
        <dbReference type="ARBA" id="ARBA00023136"/>
    </source>
</evidence>
<feature type="transmembrane region" description="Helical" evidence="11">
    <location>
        <begin position="178"/>
        <end position="197"/>
    </location>
</feature>
<keyword evidence="9 11" id="KW-0472">Membrane</keyword>
<dbReference type="AlphaFoldDB" id="A0A7J6K0F1"/>
<sequence length="411" mass="44968">MSRLGDPGRQALRNISRGAVAGKRGTMVFCPAKMQANAYGYSAPPGGMYTGASSGMLGYRGNYAEQVNSGFQQTPPSAYPDQAHGHAGSGVTAAYGRTSGSPPGFSGGVESTTTAPAVCSFPGSSSSTFSIKDFSRVVRDREKLALWLSTHRGSLQAWTGFFVVVLVVYHLFSDGDFSFLMTLSSLISMFSFLMVVLKIEATKSVAGVSLKMIECYVVLIFARLCSIIPFEGYLPYDRSGDWLYQCVEALSFLLAGTVVYLCRRRFASTYDVGGDTLNHLFLIVPAALLALLFHPSLNAFMPADFAWTFALYLEAVAVLPQLFMFQKQGKVEPFTTHFLAAQALSQVFSFIFWVSSYSELNSAQNTLKSYVGHWVIGMQVMQLIVMGDFIYHYIRCLTSGVPVQFMLSENV</sequence>
<dbReference type="EMBL" id="JAAUHK010000195">
    <property type="protein sequence ID" value="KAF4640474.1"/>
    <property type="molecule type" value="Genomic_DNA"/>
</dbReference>
<keyword evidence="6" id="KW-0931">ER-Golgi transport</keyword>
<evidence type="ECO:0000256" key="11">
    <source>
        <dbReference type="SAM" id="Phobius"/>
    </source>
</evidence>
<feature type="transmembrane region" description="Helical" evidence="11">
    <location>
        <begin position="274"/>
        <end position="293"/>
    </location>
</feature>
<feature type="transmembrane region" description="Helical" evidence="11">
    <location>
        <begin position="155"/>
        <end position="172"/>
    </location>
</feature>
<proteinExistence type="inferred from homology"/>
<feature type="transmembrane region" description="Helical" evidence="11">
    <location>
        <begin position="374"/>
        <end position="394"/>
    </location>
</feature>
<dbReference type="GO" id="GO:0016192">
    <property type="term" value="P:vesicle-mediated transport"/>
    <property type="evidence" value="ECO:0007669"/>
    <property type="project" value="UniProtKB-KW"/>
</dbReference>
<comment type="subcellular location">
    <subcellularLocation>
        <location evidence="1">Endoplasmic reticulum membrane</location>
        <topology evidence="1">Multi-pass membrane protein</topology>
    </subcellularLocation>
</comment>
<reference evidence="12 13" key="1">
    <citation type="submission" date="2020-03" db="EMBL/GenBank/DDBJ databases">
        <title>Genome sequence of Toxoplasma gondii RH-88 strain.</title>
        <authorList>
            <person name="Lorenzi H.A."/>
            <person name="Venepally P."/>
            <person name="Rozenberg A."/>
            <person name="Sibley D."/>
        </authorList>
    </citation>
    <scope>NUCLEOTIDE SEQUENCE [LARGE SCALE GENOMIC DNA]</scope>
    <source>
        <strain evidence="12 13">RH-88</strain>
    </source>
</reference>
<evidence type="ECO:0000256" key="4">
    <source>
        <dbReference type="ARBA" id="ARBA00022692"/>
    </source>
</evidence>
<evidence type="ECO:0000256" key="6">
    <source>
        <dbReference type="ARBA" id="ARBA00022892"/>
    </source>
</evidence>
<feature type="transmembrane region" description="Helical" evidence="11">
    <location>
        <begin position="242"/>
        <end position="262"/>
    </location>
</feature>
<protein>
    <submittedName>
        <fullName evidence="12">Putative ER lumen protein retaining receptor</fullName>
    </submittedName>
</protein>
<evidence type="ECO:0000256" key="1">
    <source>
        <dbReference type="ARBA" id="ARBA00004477"/>
    </source>
</evidence>
<dbReference type="Pfam" id="PF00810">
    <property type="entry name" value="ER_lumen_recept"/>
    <property type="match status" value="1"/>
</dbReference>
<dbReference type="PRINTS" id="PR00660">
    <property type="entry name" value="ERLUMENR"/>
</dbReference>
<evidence type="ECO:0000313" key="13">
    <source>
        <dbReference type="Proteomes" id="UP000557509"/>
    </source>
</evidence>
<dbReference type="GO" id="GO:0006621">
    <property type="term" value="P:protein retention in ER lumen"/>
    <property type="evidence" value="ECO:0007669"/>
    <property type="project" value="InterPro"/>
</dbReference>
<dbReference type="GO" id="GO:0005789">
    <property type="term" value="C:endoplasmic reticulum membrane"/>
    <property type="evidence" value="ECO:0007669"/>
    <property type="project" value="UniProtKB-SubCell"/>
</dbReference>
<dbReference type="Proteomes" id="UP000557509">
    <property type="component" value="Unassembled WGS sequence"/>
</dbReference>
<evidence type="ECO:0000256" key="3">
    <source>
        <dbReference type="ARBA" id="ARBA00022448"/>
    </source>
</evidence>
<evidence type="ECO:0000256" key="10">
    <source>
        <dbReference type="ARBA" id="ARBA00023170"/>
    </source>
</evidence>
<keyword evidence="8 11" id="KW-1133">Transmembrane helix</keyword>
<comment type="caution">
    <text evidence="12">The sequence shown here is derived from an EMBL/GenBank/DDBJ whole genome shotgun (WGS) entry which is preliminary data.</text>
</comment>
<organism evidence="12 13">
    <name type="scientific">Toxoplasma gondii</name>
    <dbReference type="NCBI Taxonomy" id="5811"/>
    <lineage>
        <taxon>Eukaryota</taxon>
        <taxon>Sar</taxon>
        <taxon>Alveolata</taxon>
        <taxon>Apicomplexa</taxon>
        <taxon>Conoidasida</taxon>
        <taxon>Coccidia</taxon>
        <taxon>Eucoccidiorida</taxon>
        <taxon>Eimeriorina</taxon>
        <taxon>Sarcocystidae</taxon>
        <taxon>Toxoplasma</taxon>
    </lineage>
</organism>
<accession>A0A7J6K0F1</accession>
<feature type="transmembrane region" description="Helical" evidence="11">
    <location>
        <begin position="209"/>
        <end position="230"/>
    </location>
</feature>
<comment type="similarity">
    <text evidence="2">Belongs to the ERD2 family.</text>
</comment>
<dbReference type="PANTHER" id="PTHR10585">
    <property type="entry name" value="ER LUMEN PROTEIN RETAINING RECEPTOR"/>
    <property type="match status" value="1"/>
</dbReference>
<keyword evidence="7" id="KW-0653">Protein transport</keyword>
<dbReference type="GO" id="GO:0015031">
    <property type="term" value="P:protein transport"/>
    <property type="evidence" value="ECO:0007669"/>
    <property type="project" value="UniProtKB-KW"/>
</dbReference>
<keyword evidence="4 11" id="KW-0812">Transmembrane</keyword>
<dbReference type="InterPro" id="IPR000133">
    <property type="entry name" value="ER_ret_rcpt"/>
</dbReference>
<keyword evidence="3" id="KW-0813">Transport</keyword>
<dbReference type="VEuPathDB" id="ToxoDB:TGME49_224205"/>
<evidence type="ECO:0000313" key="12">
    <source>
        <dbReference type="EMBL" id="KAF4640474.1"/>
    </source>
</evidence>
<name>A0A7J6K0F1_TOXGO</name>
<evidence type="ECO:0000256" key="7">
    <source>
        <dbReference type="ARBA" id="ARBA00022927"/>
    </source>
</evidence>
<feature type="transmembrane region" description="Helical" evidence="11">
    <location>
        <begin position="305"/>
        <end position="325"/>
    </location>
</feature>
<evidence type="ECO:0000256" key="8">
    <source>
        <dbReference type="ARBA" id="ARBA00022989"/>
    </source>
</evidence>
<feature type="transmembrane region" description="Helical" evidence="11">
    <location>
        <begin position="337"/>
        <end position="354"/>
    </location>
</feature>
<evidence type="ECO:0000256" key="2">
    <source>
        <dbReference type="ARBA" id="ARBA00010120"/>
    </source>
</evidence>
<gene>
    <name evidence="12" type="ORF">TGRH88_044000</name>
</gene>
<keyword evidence="13" id="KW-1185">Reference proteome</keyword>